<protein>
    <recommendedName>
        <fullName evidence="4">Pilus assembly protein TadE</fullName>
    </recommendedName>
</protein>
<organism evidence="2 3">
    <name type="scientific">Methylobacterium hispanicum</name>
    <dbReference type="NCBI Taxonomy" id="270350"/>
    <lineage>
        <taxon>Bacteria</taxon>
        <taxon>Pseudomonadati</taxon>
        <taxon>Pseudomonadota</taxon>
        <taxon>Alphaproteobacteria</taxon>
        <taxon>Hyphomicrobiales</taxon>
        <taxon>Methylobacteriaceae</taxon>
        <taxon>Methylobacterium</taxon>
    </lineage>
</organism>
<evidence type="ECO:0008006" key="4">
    <source>
        <dbReference type="Google" id="ProtNLM"/>
    </source>
</evidence>
<proteinExistence type="predicted"/>
<comment type="caution">
    <text evidence="2">The sequence shown here is derived from an EMBL/GenBank/DDBJ whole genome shotgun (WGS) entry which is preliminary data.</text>
</comment>
<keyword evidence="1" id="KW-1133">Transmembrane helix</keyword>
<reference evidence="2" key="1">
    <citation type="journal article" date="2016" name="Front. Microbiol.">
        <title>Genome Sequence of the Piezophilic, Mesophilic Sulfate-Reducing Bacterium Desulfovibrio indicus J2T.</title>
        <authorList>
            <person name="Cao J."/>
            <person name="Maignien L."/>
            <person name="Shao Z."/>
            <person name="Alain K."/>
            <person name="Jebbar M."/>
        </authorList>
    </citation>
    <scope>NUCLEOTIDE SEQUENCE</scope>
    <source>
        <strain evidence="2">DSM 16372</strain>
    </source>
</reference>
<gene>
    <name evidence="2" type="ORF">BHAOGJBA_5664</name>
</gene>
<dbReference type="EMBL" id="BPQO01000037">
    <property type="protein sequence ID" value="GJD92111.1"/>
    <property type="molecule type" value="Genomic_DNA"/>
</dbReference>
<reference evidence="2" key="2">
    <citation type="submission" date="2021-08" db="EMBL/GenBank/DDBJ databases">
        <authorList>
            <person name="Tani A."/>
            <person name="Ola A."/>
            <person name="Ogura Y."/>
            <person name="Katsura K."/>
            <person name="Hayashi T."/>
        </authorList>
    </citation>
    <scope>NUCLEOTIDE SEQUENCE</scope>
    <source>
        <strain evidence="2">DSM 16372</strain>
    </source>
</reference>
<evidence type="ECO:0000313" key="2">
    <source>
        <dbReference type="EMBL" id="GJD92111.1"/>
    </source>
</evidence>
<dbReference type="RefSeq" id="WP_066924633.1">
    <property type="nucleotide sequence ID" value="NZ_BPQO01000037.1"/>
</dbReference>
<name>A0AAV4ZWD5_9HYPH</name>
<dbReference type="AlphaFoldDB" id="A0AAV4ZWD5"/>
<keyword evidence="1" id="KW-0472">Membrane</keyword>
<evidence type="ECO:0000256" key="1">
    <source>
        <dbReference type="SAM" id="Phobius"/>
    </source>
</evidence>
<dbReference type="Proteomes" id="UP001055247">
    <property type="component" value="Unassembled WGS sequence"/>
</dbReference>
<keyword evidence="1" id="KW-0812">Transmembrane</keyword>
<evidence type="ECO:0000313" key="3">
    <source>
        <dbReference type="Proteomes" id="UP001055247"/>
    </source>
</evidence>
<feature type="transmembrane region" description="Helical" evidence="1">
    <location>
        <begin position="30"/>
        <end position="53"/>
    </location>
</feature>
<keyword evidence="3" id="KW-1185">Reference proteome</keyword>
<accession>A0AAV4ZWD5</accession>
<sequence>MTARLLAPRRTGPGHLRPVLRAWRADRHGVAGLEIAFILPILLVLALVAFDLARYTIYVRKAHLAAATMADLLARADPDPALGNSTGRLTWANLDSVFRTQLVVFPELMKEAQIRNEWVWSTVRASLSGIQFKTQSGCQSNCTYTAYVAWTAGQGRPCATPLTGAATAAQPSPSTLPSDIFGPGFLVVADLVFEYRPLFLRSVVGTVTVRRSFYAPPRYVSSIVYDPTASAGNAWVCVVPA</sequence>